<feature type="domain" description="HTH marR-type" evidence="2">
    <location>
        <begin position="1"/>
        <end position="137"/>
    </location>
</feature>
<keyword evidence="4" id="KW-1185">Reference proteome</keyword>
<dbReference type="RefSeq" id="WP_103372392.1">
    <property type="nucleotide sequence ID" value="NZ_CBCRVO010000002.1"/>
</dbReference>
<organism evidence="3 4">
    <name type="scientific">Staphylococcus argensis</name>
    <dbReference type="NCBI Taxonomy" id="1607738"/>
    <lineage>
        <taxon>Bacteria</taxon>
        <taxon>Bacillati</taxon>
        <taxon>Bacillota</taxon>
        <taxon>Bacilli</taxon>
        <taxon>Bacillales</taxon>
        <taxon>Staphylococcaceae</taxon>
        <taxon>Staphylococcus</taxon>
    </lineage>
</organism>
<dbReference type="Proteomes" id="UP000242712">
    <property type="component" value="Unassembled WGS sequence"/>
</dbReference>
<dbReference type="InterPro" id="IPR036390">
    <property type="entry name" value="WH_DNA-bd_sf"/>
</dbReference>
<accession>A0A2K4FB92</accession>
<dbReference type="SUPFAM" id="SSF46785">
    <property type="entry name" value="Winged helix' DNA-binding domain"/>
    <property type="match status" value="1"/>
</dbReference>
<dbReference type="Gene3D" id="1.10.10.10">
    <property type="entry name" value="Winged helix-like DNA-binding domain superfamily/Winged helix DNA-binding domain"/>
    <property type="match status" value="1"/>
</dbReference>
<dbReference type="AlphaFoldDB" id="A0A2K4FB92"/>
<protein>
    <recommendedName>
        <fullName evidence="2">HTH marR-type domain-containing protein</fullName>
    </recommendedName>
</protein>
<evidence type="ECO:0000259" key="2">
    <source>
        <dbReference type="PROSITE" id="PS50995"/>
    </source>
</evidence>
<dbReference type="PROSITE" id="PS50995">
    <property type="entry name" value="HTH_MARR_2"/>
    <property type="match status" value="1"/>
</dbReference>
<dbReference type="PANTHER" id="PTHR33164">
    <property type="entry name" value="TRANSCRIPTIONAL REGULATOR, MARR FAMILY"/>
    <property type="match status" value="1"/>
</dbReference>
<proteinExistence type="predicted"/>
<name>A0A2K4FB92_9STAP</name>
<evidence type="ECO:0000313" key="4">
    <source>
        <dbReference type="Proteomes" id="UP000242712"/>
    </source>
</evidence>
<reference evidence="3 4" key="1">
    <citation type="submission" date="2017-08" db="EMBL/GenBank/DDBJ databases">
        <title>Draft genome sequences of 64 type strains of genus Staph aureus.</title>
        <authorList>
            <person name="Cole K."/>
            <person name="Golubchik T."/>
            <person name="Russell J."/>
            <person name="Foster D."/>
            <person name="Llewelyn M."/>
            <person name="Wilson D."/>
            <person name="Crook D."/>
            <person name="Paul J."/>
        </authorList>
    </citation>
    <scope>NUCLEOTIDE SEQUENCE [LARGE SCALE GENOMIC DNA]</scope>
    <source>
        <strain evidence="3 4">DSM 29875</strain>
    </source>
</reference>
<dbReference type="GeneID" id="98298920"/>
<sequence>MDKVQQLFEEYLKIHKRYYQVSTNAFVPINISLTQWNVLKYIHFSQDKLTVSDLANKAEVRVPTMTETVKHLLDEEMLEAETDAQDKRKKYYHLTPLGEQLFEKANDIGLTVQNDLLQDCTEEEIDTTIKVLNSISQRLTHY</sequence>
<dbReference type="GO" id="GO:0003700">
    <property type="term" value="F:DNA-binding transcription factor activity"/>
    <property type="evidence" value="ECO:0007669"/>
    <property type="project" value="InterPro"/>
</dbReference>
<dbReference type="OrthoDB" id="1904211at2"/>
<comment type="caution">
    <text evidence="3">The sequence shown here is derived from an EMBL/GenBank/DDBJ whole genome shotgun (WGS) entry which is preliminary data.</text>
</comment>
<dbReference type="GO" id="GO:0003677">
    <property type="term" value="F:DNA binding"/>
    <property type="evidence" value="ECO:0007669"/>
    <property type="project" value="UniProtKB-KW"/>
</dbReference>
<dbReference type="InterPro" id="IPR000835">
    <property type="entry name" value="HTH_MarR-typ"/>
</dbReference>
<dbReference type="EMBL" id="PPPX01000016">
    <property type="protein sequence ID" value="POA08638.1"/>
    <property type="molecule type" value="Genomic_DNA"/>
</dbReference>
<dbReference type="InterPro" id="IPR039422">
    <property type="entry name" value="MarR/SlyA-like"/>
</dbReference>
<dbReference type="GO" id="GO:0006950">
    <property type="term" value="P:response to stress"/>
    <property type="evidence" value="ECO:0007669"/>
    <property type="project" value="TreeGrafter"/>
</dbReference>
<dbReference type="SMART" id="SM00347">
    <property type="entry name" value="HTH_MARR"/>
    <property type="match status" value="1"/>
</dbReference>
<dbReference type="InterPro" id="IPR036388">
    <property type="entry name" value="WH-like_DNA-bd_sf"/>
</dbReference>
<dbReference type="PANTHER" id="PTHR33164:SF43">
    <property type="entry name" value="HTH-TYPE TRANSCRIPTIONAL REPRESSOR YETL"/>
    <property type="match status" value="1"/>
</dbReference>
<gene>
    <name evidence="3" type="ORF">CD039_11275</name>
</gene>
<dbReference type="Pfam" id="PF01047">
    <property type="entry name" value="MarR"/>
    <property type="match status" value="1"/>
</dbReference>
<evidence type="ECO:0000256" key="1">
    <source>
        <dbReference type="ARBA" id="ARBA00023125"/>
    </source>
</evidence>
<evidence type="ECO:0000313" key="3">
    <source>
        <dbReference type="EMBL" id="POA08638.1"/>
    </source>
</evidence>
<keyword evidence="1" id="KW-0238">DNA-binding</keyword>